<evidence type="ECO:0000313" key="2">
    <source>
        <dbReference type="EMBL" id="MCD9640839.1"/>
    </source>
</evidence>
<dbReference type="EMBL" id="JACEIK010003220">
    <property type="protein sequence ID" value="MCD9640839.1"/>
    <property type="molecule type" value="Genomic_DNA"/>
</dbReference>
<proteinExistence type="predicted"/>
<name>A0ABS8V3W3_DATST</name>
<dbReference type="Proteomes" id="UP000823775">
    <property type="component" value="Unassembled WGS sequence"/>
</dbReference>
<protein>
    <submittedName>
        <fullName evidence="2">Uncharacterized protein</fullName>
    </submittedName>
</protein>
<reference evidence="2 3" key="1">
    <citation type="journal article" date="2021" name="BMC Genomics">
        <title>Datura genome reveals duplications of psychoactive alkaloid biosynthetic genes and high mutation rate following tissue culture.</title>
        <authorList>
            <person name="Rajewski A."/>
            <person name="Carter-House D."/>
            <person name="Stajich J."/>
            <person name="Litt A."/>
        </authorList>
    </citation>
    <scope>NUCLEOTIDE SEQUENCE [LARGE SCALE GENOMIC DNA]</scope>
    <source>
        <strain evidence="2">AR-01</strain>
    </source>
</reference>
<evidence type="ECO:0000313" key="3">
    <source>
        <dbReference type="Proteomes" id="UP000823775"/>
    </source>
</evidence>
<keyword evidence="3" id="KW-1185">Reference proteome</keyword>
<organism evidence="2 3">
    <name type="scientific">Datura stramonium</name>
    <name type="common">Jimsonweed</name>
    <name type="synonym">Common thornapple</name>
    <dbReference type="NCBI Taxonomy" id="4076"/>
    <lineage>
        <taxon>Eukaryota</taxon>
        <taxon>Viridiplantae</taxon>
        <taxon>Streptophyta</taxon>
        <taxon>Embryophyta</taxon>
        <taxon>Tracheophyta</taxon>
        <taxon>Spermatophyta</taxon>
        <taxon>Magnoliopsida</taxon>
        <taxon>eudicotyledons</taxon>
        <taxon>Gunneridae</taxon>
        <taxon>Pentapetalae</taxon>
        <taxon>asterids</taxon>
        <taxon>lamiids</taxon>
        <taxon>Solanales</taxon>
        <taxon>Solanaceae</taxon>
        <taxon>Solanoideae</taxon>
        <taxon>Datureae</taxon>
        <taxon>Datura</taxon>
    </lineage>
</organism>
<sequence>MASTINTKGEPGTQDESNQHDHLNISRTPDEQGTTSYVLHHDTAEEPELMNTKNSQSTLVPLSSGTLITSNPNVTPGVAVGDAKIFAHDPAKGKSKEGTSGV</sequence>
<accession>A0ABS8V3W3</accession>
<feature type="region of interest" description="Disordered" evidence="1">
    <location>
        <begin position="1"/>
        <end position="57"/>
    </location>
</feature>
<evidence type="ECO:0000256" key="1">
    <source>
        <dbReference type="SAM" id="MobiDB-lite"/>
    </source>
</evidence>
<comment type="caution">
    <text evidence="2">The sequence shown here is derived from an EMBL/GenBank/DDBJ whole genome shotgun (WGS) entry which is preliminary data.</text>
</comment>
<feature type="compositionally biased region" description="Basic and acidic residues" evidence="1">
    <location>
        <begin position="17"/>
        <end position="30"/>
    </location>
</feature>
<gene>
    <name evidence="2" type="ORF">HAX54_026544</name>
</gene>